<comment type="caution">
    <text evidence="4">The sequence shown here is derived from an EMBL/GenBank/DDBJ whole genome shotgun (WGS) entry which is preliminary data.</text>
</comment>
<dbReference type="PANTHER" id="PTHR45617">
    <property type="entry name" value="LEUCINE RICH REPEAT FAMILY PROTEIN"/>
    <property type="match status" value="1"/>
</dbReference>
<dbReference type="InterPro" id="IPR003591">
    <property type="entry name" value="Leu-rich_rpt_typical-subtyp"/>
</dbReference>
<evidence type="ECO:0000256" key="2">
    <source>
        <dbReference type="ARBA" id="ARBA00022737"/>
    </source>
</evidence>
<proteinExistence type="predicted"/>
<evidence type="ECO:0000256" key="3">
    <source>
        <dbReference type="SAM" id="SignalP"/>
    </source>
</evidence>
<dbReference type="SUPFAM" id="SSF52058">
    <property type="entry name" value="L domain-like"/>
    <property type="match status" value="1"/>
</dbReference>
<dbReference type="InterPro" id="IPR032675">
    <property type="entry name" value="LRR_dom_sf"/>
</dbReference>
<dbReference type="Pfam" id="PF13855">
    <property type="entry name" value="LRR_8"/>
    <property type="match status" value="3"/>
</dbReference>
<organism evidence="4 5">
    <name type="scientific">Ditylenchus destructor</name>
    <dbReference type="NCBI Taxonomy" id="166010"/>
    <lineage>
        <taxon>Eukaryota</taxon>
        <taxon>Metazoa</taxon>
        <taxon>Ecdysozoa</taxon>
        <taxon>Nematoda</taxon>
        <taxon>Chromadorea</taxon>
        <taxon>Rhabditida</taxon>
        <taxon>Tylenchina</taxon>
        <taxon>Tylenchomorpha</taxon>
        <taxon>Sphaerularioidea</taxon>
        <taxon>Anguinidae</taxon>
        <taxon>Anguininae</taxon>
        <taxon>Ditylenchus</taxon>
    </lineage>
</organism>
<keyword evidence="1" id="KW-0433">Leucine-rich repeat</keyword>
<keyword evidence="2" id="KW-0677">Repeat</keyword>
<keyword evidence="5" id="KW-1185">Reference proteome</keyword>
<evidence type="ECO:0000313" key="4">
    <source>
        <dbReference type="EMBL" id="KAI1713243.1"/>
    </source>
</evidence>
<feature type="signal peptide" evidence="3">
    <location>
        <begin position="1"/>
        <end position="22"/>
    </location>
</feature>
<dbReference type="SMART" id="SM00365">
    <property type="entry name" value="LRR_SD22"/>
    <property type="match status" value="5"/>
</dbReference>
<keyword evidence="3" id="KW-0732">Signal</keyword>
<dbReference type="PANTHER" id="PTHR45617:SF181">
    <property type="entry name" value="LP04042P"/>
    <property type="match status" value="1"/>
</dbReference>
<dbReference type="SMART" id="SM00369">
    <property type="entry name" value="LRR_TYP"/>
    <property type="match status" value="9"/>
</dbReference>
<feature type="chain" id="PRO_5042066077" evidence="3">
    <location>
        <begin position="23"/>
        <end position="454"/>
    </location>
</feature>
<protein>
    <submittedName>
        <fullName evidence="4">Leucine rich repeat domain-containing protein</fullName>
    </submittedName>
</protein>
<dbReference type="Gene3D" id="3.80.10.10">
    <property type="entry name" value="Ribonuclease Inhibitor"/>
    <property type="match status" value="2"/>
</dbReference>
<name>A0AAD4R6K7_9BILA</name>
<dbReference type="EMBL" id="JAKKPZ010000016">
    <property type="protein sequence ID" value="KAI1713243.1"/>
    <property type="molecule type" value="Genomic_DNA"/>
</dbReference>
<dbReference type="InterPro" id="IPR001611">
    <property type="entry name" value="Leu-rich_rpt"/>
</dbReference>
<sequence>MAKFSAIFSLFILLSFLEPALMKKFIGLCPEALNDYCYCYRSGKEVQIRCHNFESIGLCTVLEILEDHQKQLNESCSTCTSSCKRHKKLSIAKLQFSGCTEPLGEMEKFPKLNITALEFGQCEIASIPLDSFIALNENLVELTIQGANLREMPNFKKLGLTNLQKLNLDENLITNITGPILGGLPKLRKLSLRHNRISNISRNAFGNSENTLELNTLDFSNNNLSRFPLEAFSNQLANLTSLKLSHNRLYKLRFNKYSKLETVDLDGNVFKDVPTSLFSSCPQLQSLDFSHNQLTKFDEKLFQQPMQNLSVLYLGRNNISEFAVEISKSLPALAKLSLSQNGITTLKGSSFANINSTQMLYLDLSGNQISNIEEYVFANTSFYSIDLERNNFTSLADIRFSNTTKVSNYVTLSRNLCSPSFSTKIPVYAAKNVTDPNKYISAYCYGSYFSRYSG</sequence>
<dbReference type="Proteomes" id="UP001201812">
    <property type="component" value="Unassembled WGS sequence"/>
</dbReference>
<evidence type="ECO:0000256" key="1">
    <source>
        <dbReference type="ARBA" id="ARBA00022614"/>
    </source>
</evidence>
<accession>A0AAD4R6K7</accession>
<dbReference type="AlphaFoldDB" id="A0AAD4R6K7"/>
<gene>
    <name evidence="4" type="ORF">DdX_09318</name>
</gene>
<evidence type="ECO:0000313" key="5">
    <source>
        <dbReference type="Proteomes" id="UP001201812"/>
    </source>
</evidence>
<dbReference type="PROSITE" id="PS51450">
    <property type="entry name" value="LRR"/>
    <property type="match status" value="5"/>
</dbReference>
<reference evidence="4" key="1">
    <citation type="submission" date="2022-01" db="EMBL/GenBank/DDBJ databases">
        <title>Genome Sequence Resource for Two Populations of Ditylenchus destructor, the Migratory Endoparasitic Phytonematode.</title>
        <authorList>
            <person name="Zhang H."/>
            <person name="Lin R."/>
            <person name="Xie B."/>
        </authorList>
    </citation>
    <scope>NUCLEOTIDE SEQUENCE</scope>
    <source>
        <strain evidence="4">BazhouSP</strain>
    </source>
</reference>